<dbReference type="OrthoDB" id="1113909at2759"/>
<accession>A0A2P5BMA4</accession>
<gene>
    <name evidence="1" type="ORF">TorRG33x02_315920</name>
</gene>
<dbReference type="Proteomes" id="UP000237000">
    <property type="component" value="Unassembled WGS sequence"/>
</dbReference>
<evidence type="ECO:0008006" key="3">
    <source>
        <dbReference type="Google" id="ProtNLM"/>
    </source>
</evidence>
<comment type="caution">
    <text evidence="1">The sequence shown here is derived from an EMBL/GenBank/DDBJ whole genome shotgun (WGS) entry which is preliminary data.</text>
</comment>
<reference evidence="2" key="1">
    <citation type="submission" date="2016-06" db="EMBL/GenBank/DDBJ databases">
        <title>Parallel loss of symbiosis genes in relatives of nitrogen-fixing non-legume Parasponia.</title>
        <authorList>
            <person name="Van Velzen R."/>
            <person name="Holmer R."/>
            <person name="Bu F."/>
            <person name="Rutten L."/>
            <person name="Van Zeijl A."/>
            <person name="Liu W."/>
            <person name="Santuari L."/>
            <person name="Cao Q."/>
            <person name="Sharma T."/>
            <person name="Shen D."/>
            <person name="Roswanjaya Y."/>
            <person name="Wardhani T."/>
            <person name="Kalhor M.S."/>
            <person name="Jansen J."/>
            <person name="Van den Hoogen J."/>
            <person name="Gungor B."/>
            <person name="Hartog M."/>
            <person name="Hontelez J."/>
            <person name="Verver J."/>
            <person name="Yang W.-C."/>
            <person name="Schijlen E."/>
            <person name="Repin R."/>
            <person name="Schilthuizen M."/>
            <person name="Schranz E."/>
            <person name="Heidstra R."/>
            <person name="Miyata K."/>
            <person name="Fedorova E."/>
            <person name="Kohlen W."/>
            <person name="Bisseling T."/>
            <person name="Smit S."/>
            <person name="Geurts R."/>
        </authorList>
    </citation>
    <scope>NUCLEOTIDE SEQUENCE [LARGE SCALE GENOMIC DNA]</scope>
    <source>
        <strain evidence="2">cv. RG33-2</strain>
    </source>
</reference>
<keyword evidence="2" id="KW-1185">Reference proteome</keyword>
<feature type="non-terminal residue" evidence="1">
    <location>
        <position position="1"/>
    </location>
</feature>
<proteinExistence type="predicted"/>
<dbReference type="EMBL" id="JXTC01000492">
    <property type="protein sequence ID" value="PON49927.1"/>
    <property type="molecule type" value="Genomic_DNA"/>
</dbReference>
<protein>
    <recommendedName>
        <fullName evidence="3">Endonuclease/exonuclease/phosphatase</fullName>
    </recommendedName>
</protein>
<dbReference type="InParanoid" id="A0A2P5BMA4"/>
<evidence type="ECO:0000313" key="1">
    <source>
        <dbReference type="EMBL" id="PON49927.1"/>
    </source>
</evidence>
<sequence length="104" mass="12674">EHNNFSKEFGRWWNETTTTGWEGYKFLNKLRLVKDKLKKWNMKVFGDMRMVKQSLLTRIGELDTVEGSRRWNDQLKQERVSIKNRLEEVLFKEERSLQMNSKFT</sequence>
<organism evidence="1 2">
    <name type="scientific">Trema orientale</name>
    <name type="common">Charcoal tree</name>
    <name type="synonym">Celtis orientalis</name>
    <dbReference type="NCBI Taxonomy" id="63057"/>
    <lineage>
        <taxon>Eukaryota</taxon>
        <taxon>Viridiplantae</taxon>
        <taxon>Streptophyta</taxon>
        <taxon>Embryophyta</taxon>
        <taxon>Tracheophyta</taxon>
        <taxon>Spermatophyta</taxon>
        <taxon>Magnoliopsida</taxon>
        <taxon>eudicotyledons</taxon>
        <taxon>Gunneridae</taxon>
        <taxon>Pentapetalae</taxon>
        <taxon>rosids</taxon>
        <taxon>fabids</taxon>
        <taxon>Rosales</taxon>
        <taxon>Cannabaceae</taxon>
        <taxon>Trema</taxon>
    </lineage>
</organism>
<dbReference type="AlphaFoldDB" id="A0A2P5BMA4"/>
<name>A0A2P5BMA4_TREOI</name>
<evidence type="ECO:0000313" key="2">
    <source>
        <dbReference type="Proteomes" id="UP000237000"/>
    </source>
</evidence>